<evidence type="ECO:0000256" key="1">
    <source>
        <dbReference type="SAM" id="MobiDB-lite"/>
    </source>
</evidence>
<feature type="region of interest" description="Disordered" evidence="1">
    <location>
        <begin position="27"/>
        <end position="79"/>
    </location>
</feature>
<name>A0A4Y2HB92_ARAVE</name>
<dbReference type="EMBL" id="BGPR01001824">
    <property type="protein sequence ID" value="GBM62565.1"/>
    <property type="molecule type" value="Genomic_DNA"/>
</dbReference>
<keyword evidence="3" id="KW-1185">Reference proteome</keyword>
<dbReference type="AlphaFoldDB" id="A0A4Y2HB92"/>
<accession>A0A4Y2HB92</accession>
<protein>
    <submittedName>
        <fullName evidence="2">Uncharacterized protein</fullName>
    </submittedName>
</protein>
<feature type="compositionally biased region" description="Polar residues" evidence="1">
    <location>
        <begin position="66"/>
        <end position="79"/>
    </location>
</feature>
<sequence>MTSSSTVAPSLYSHYKRLIRLLPVSPGTSRHRRWAPRAPPPFLYPTGKRDSAYTVDSHPQIRGDPLSNSQQKAGGTSVN</sequence>
<proteinExistence type="predicted"/>
<reference evidence="2 3" key="1">
    <citation type="journal article" date="2019" name="Sci. Rep.">
        <title>Orb-weaving spider Araneus ventricosus genome elucidates the spidroin gene catalogue.</title>
        <authorList>
            <person name="Kono N."/>
            <person name="Nakamura H."/>
            <person name="Ohtoshi R."/>
            <person name="Moran D.A.P."/>
            <person name="Shinohara A."/>
            <person name="Yoshida Y."/>
            <person name="Fujiwara M."/>
            <person name="Mori M."/>
            <person name="Tomita M."/>
            <person name="Arakawa K."/>
        </authorList>
    </citation>
    <scope>NUCLEOTIDE SEQUENCE [LARGE SCALE GENOMIC DNA]</scope>
</reference>
<comment type="caution">
    <text evidence="2">The sequence shown here is derived from an EMBL/GenBank/DDBJ whole genome shotgun (WGS) entry which is preliminary data.</text>
</comment>
<gene>
    <name evidence="2" type="ORF">AVEN_95545_1</name>
</gene>
<evidence type="ECO:0000313" key="2">
    <source>
        <dbReference type="EMBL" id="GBM62565.1"/>
    </source>
</evidence>
<organism evidence="2 3">
    <name type="scientific">Araneus ventricosus</name>
    <name type="common">Orbweaver spider</name>
    <name type="synonym">Epeira ventricosa</name>
    <dbReference type="NCBI Taxonomy" id="182803"/>
    <lineage>
        <taxon>Eukaryota</taxon>
        <taxon>Metazoa</taxon>
        <taxon>Ecdysozoa</taxon>
        <taxon>Arthropoda</taxon>
        <taxon>Chelicerata</taxon>
        <taxon>Arachnida</taxon>
        <taxon>Araneae</taxon>
        <taxon>Araneomorphae</taxon>
        <taxon>Entelegynae</taxon>
        <taxon>Araneoidea</taxon>
        <taxon>Araneidae</taxon>
        <taxon>Araneus</taxon>
    </lineage>
</organism>
<evidence type="ECO:0000313" key="3">
    <source>
        <dbReference type="Proteomes" id="UP000499080"/>
    </source>
</evidence>
<dbReference type="Proteomes" id="UP000499080">
    <property type="component" value="Unassembled WGS sequence"/>
</dbReference>